<feature type="transmembrane region" description="Helical" evidence="2">
    <location>
        <begin position="19"/>
        <end position="39"/>
    </location>
</feature>
<dbReference type="PANTHER" id="PTHR47219">
    <property type="entry name" value="RAB GTPASE-ACTIVATING PROTEIN 1-LIKE"/>
    <property type="match status" value="1"/>
</dbReference>
<dbReference type="Proteomes" id="UP000676336">
    <property type="component" value="Unassembled WGS sequence"/>
</dbReference>
<dbReference type="SUPFAM" id="SSF47473">
    <property type="entry name" value="EF-hand"/>
    <property type="match status" value="1"/>
</dbReference>
<evidence type="ECO:0000256" key="1">
    <source>
        <dbReference type="SAM" id="MobiDB-lite"/>
    </source>
</evidence>
<dbReference type="InterPro" id="IPR000195">
    <property type="entry name" value="Rab-GAP-TBC_dom"/>
</dbReference>
<comment type="caution">
    <text evidence="4">The sequence shown here is derived from an EMBL/GenBank/DDBJ whole genome shotgun (WGS) entry which is preliminary data.</text>
</comment>
<dbReference type="GO" id="GO:0031267">
    <property type="term" value="F:small GTPase binding"/>
    <property type="evidence" value="ECO:0007669"/>
    <property type="project" value="TreeGrafter"/>
</dbReference>
<dbReference type="Gene3D" id="1.10.238.10">
    <property type="entry name" value="EF-hand"/>
    <property type="match status" value="1"/>
</dbReference>
<dbReference type="AlphaFoldDB" id="A0A8S3DKB7"/>
<keyword evidence="2" id="KW-0812">Transmembrane</keyword>
<name>A0A8S3DKB7_9BILA</name>
<feature type="domain" description="Rab-GAP TBC" evidence="3">
    <location>
        <begin position="1"/>
        <end position="55"/>
    </location>
</feature>
<dbReference type="GO" id="GO:0005096">
    <property type="term" value="F:GTPase activator activity"/>
    <property type="evidence" value="ECO:0007669"/>
    <property type="project" value="TreeGrafter"/>
</dbReference>
<dbReference type="EMBL" id="CAJOBI010212092">
    <property type="protein sequence ID" value="CAF5020476.1"/>
    <property type="molecule type" value="Genomic_DNA"/>
</dbReference>
<dbReference type="SUPFAM" id="SSF47923">
    <property type="entry name" value="Ypt/Rab-GAP domain of gyp1p"/>
    <property type="match status" value="1"/>
</dbReference>
<dbReference type="InterPro" id="IPR011992">
    <property type="entry name" value="EF-hand-dom_pair"/>
</dbReference>
<protein>
    <recommendedName>
        <fullName evidence="3">Rab-GAP TBC domain-containing protein</fullName>
    </recommendedName>
</protein>
<evidence type="ECO:0000256" key="2">
    <source>
        <dbReference type="SAM" id="Phobius"/>
    </source>
</evidence>
<dbReference type="Pfam" id="PF00566">
    <property type="entry name" value="RabGAP-TBC"/>
    <property type="match status" value="1"/>
</dbReference>
<dbReference type="InterPro" id="IPR050302">
    <property type="entry name" value="Rab_GAP_TBC_domain"/>
</dbReference>
<organism evidence="4 5">
    <name type="scientific">Rotaria magnacalcarata</name>
    <dbReference type="NCBI Taxonomy" id="392030"/>
    <lineage>
        <taxon>Eukaryota</taxon>
        <taxon>Metazoa</taxon>
        <taxon>Spiralia</taxon>
        <taxon>Gnathifera</taxon>
        <taxon>Rotifera</taxon>
        <taxon>Eurotatoria</taxon>
        <taxon>Bdelloidea</taxon>
        <taxon>Philodinida</taxon>
        <taxon>Philodinidae</taxon>
        <taxon>Rotaria</taxon>
    </lineage>
</organism>
<reference evidence="4" key="1">
    <citation type="submission" date="2021-02" db="EMBL/GenBank/DDBJ databases">
        <authorList>
            <person name="Nowell W R."/>
        </authorList>
    </citation>
    <scope>NUCLEOTIDE SEQUENCE</scope>
</reference>
<accession>A0A8S3DKB7</accession>
<feature type="compositionally biased region" description="Low complexity" evidence="1">
    <location>
        <begin position="293"/>
        <end position="306"/>
    </location>
</feature>
<sequence length="430" mass="50215">VFNDYCDEYLPDLYEKLKILGVATCISLSWFLTLFICVIPFESALYVIDIFFYDGIKVLFQLALTILKENQDRLLQCHDDGDAIMILTSYLDGLTDEDENEKKIVRLIKQSYEDYNDINEEDINRLRLKHRLKVVQTMAESILQSAAKNTLKYTSFTEYEIKDLFYVFKDASRISLTEAIDPRKLAYETYRVGRSEYLVLCKYLSPWFIGEHPEDLAKRLFDVYSISTNSNEIDFINFIRLWNILLNEDFNDKLRLIFIAHIEEGKRRDKAISTLLEPITMYPVSKTSDNKQTEAAASTEQASTSVESKEEENLKIKLSLLPLMNQTEFIHLCKTMYDLMTSAADDENLFHSLTTSSTILFKTGEMCKPYRALEDDNKNSDETNNQWTLSFEQFSAAMYAETPIVTWFESNTQQQSLEQRIHNYNQDFLR</sequence>
<feature type="non-terminal residue" evidence="4">
    <location>
        <position position="1"/>
    </location>
</feature>
<gene>
    <name evidence="4" type="ORF">SMN809_LOCUS57620</name>
</gene>
<dbReference type="InterPro" id="IPR035969">
    <property type="entry name" value="Rab-GAP_TBC_sf"/>
</dbReference>
<feature type="region of interest" description="Disordered" evidence="1">
    <location>
        <begin position="287"/>
        <end position="308"/>
    </location>
</feature>
<evidence type="ECO:0000259" key="3">
    <source>
        <dbReference type="PROSITE" id="PS50086"/>
    </source>
</evidence>
<dbReference type="PANTHER" id="PTHR47219:SF9">
    <property type="entry name" value="GTPASE ACTIVATING PROTEIN AND CENTROSOME-ASSOCIATED, ISOFORM B"/>
    <property type="match status" value="1"/>
</dbReference>
<evidence type="ECO:0000313" key="5">
    <source>
        <dbReference type="Proteomes" id="UP000676336"/>
    </source>
</evidence>
<keyword evidence="2" id="KW-1133">Transmembrane helix</keyword>
<dbReference type="PROSITE" id="PS50086">
    <property type="entry name" value="TBC_RABGAP"/>
    <property type="match status" value="1"/>
</dbReference>
<keyword evidence="2" id="KW-0472">Membrane</keyword>
<dbReference type="Gene3D" id="1.10.472.80">
    <property type="entry name" value="Ypt/Rab-GAP domain of gyp1p, domain 3"/>
    <property type="match status" value="1"/>
</dbReference>
<proteinExistence type="predicted"/>
<evidence type="ECO:0000313" key="4">
    <source>
        <dbReference type="EMBL" id="CAF5020476.1"/>
    </source>
</evidence>